<keyword evidence="1" id="KW-0175">Coiled coil</keyword>
<evidence type="ECO:0000313" key="4">
    <source>
        <dbReference type="RefSeq" id="XP_010439359.1"/>
    </source>
</evidence>
<evidence type="ECO:0000256" key="2">
    <source>
        <dbReference type="SAM" id="MobiDB-lite"/>
    </source>
</evidence>
<name>A0ABM0UD10_CAMSA</name>
<dbReference type="GeneID" id="104722817"/>
<organism evidence="3 4">
    <name type="scientific">Camelina sativa</name>
    <name type="common">False flax</name>
    <name type="synonym">Myagrum sativum</name>
    <dbReference type="NCBI Taxonomy" id="90675"/>
    <lineage>
        <taxon>Eukaryota</taxon>
        <taxon>Viridiplantae</taxon>
        <taxon>Streptophyta</taxon>
        <taxon>Embryophyta</taxon>
        <taxon>Tracheophyta</taxon>
        <taxon>Spermatophyta</taxon>
        <taxon>Magnoliopsida</taxon>
        <taxon>eudicotyledons</taxon>
        <taxon>Gunneridae</taxon>
        <taxon>Pentapetalae</taxon>
        <taxon>rosids</taxon>
        <taxon>malvids</taxon>
        <taxon>Brassicales</taxon>
        <taxon>Brassicaceae</taxon>
        <taxon>Camelineae</taxon>
        <taxon>Camelina</taxon>
    </lineage>
</organism>
<feature type="compositionally biased region" description="Polar residues" evidence="2">
    <location>
        <begin position="50"/>
        <end position="59"/>
    </location>
</feature>
<keyword evidence="3" id="KW-1185">Reference proteome</keyword>
<feature type="region of interest" description="Disordered" evidence="2">
    <location>
        <begin position="1"/>
        <end position="59"/>
    </location>
</feature>
<gene>
    <name evidence="4" type="primary">LOC104722817</name>
</gene>
<reference evidence="3" key="1">
    <citation type="journal article" date="2014" name="Nat. Commun.">
        <title>The emerging biofuel crop Camelina sativa retains a highly undifferentiated hexaploid genome structure.</title>
        <authorList>
            <person name="Kagale S."/>
            <person name="Koh C."/>
            <person name="Nixon J."/>
            <person name="Bollina V."/>
            <person name="Clarke W.E."/>
            <person name="Tuteja R."/>
            <person name="Spillane C."/>
            <person name="Robinson S.J."/>
            <person name="Links M.G."/>
            <person name="Clarke C."/>
            <person name="Higgins E.E."/>
            <person name="Huebert T."/>
            <person name="Sharpe A.G."/>
            <person name="Parkin I.A."/>
        </authorList>
    </citation>
    <scope>NUCLEOTIDE SEQUENCE [LARGE SCALE GENOMIC DNA]</scope>
    <source>
        <strain evidence="3">cv. DH55</strain>
    </source>
</reference>
<sequence length="176" mass="19359">MGKSSARLRRSQTSTSENKTIDGELSGKDGSNVPHSSDSETESNSSLDSGTESNMSSDSTTYTGLSAIVRVLSDSVLRTELAEMEMIKAREAARLEAEKRRLEMEVELTRMVLETHLQAAASLLVGEQNISPAERKRKRSEEGEEHDEPSSSTTREKSLALLGLLQLNLIFWNSLT</sequence>
<feature type="region of interest" description="Disordered" evidence="2">
    <location>
        <begin position="124"/>
        <end position="156"/>
    </location>
</feature>
<feature type="compositionally biased region" description="Basic residues" evidence="2">
    <location>
        <begin position="1"/>
        <end position="10"/>
    </location>
</feature>
<dbReference type="RefSeq" id="XP_010439359.1">
    <property type="nucleotide sequence ID" value="XM_010441057.2"/>
</dbReference>
<dbReference type="Proteomes" id="UP000694864">
    <property type="component" value="Chromosome 11"/>
</dbReference>
<evidence type="ECO:0000256" key="1">
    <source>
        <dbReference type="SAM" id="Coils"/>
    </source>
</evidence>
<proteinExistence type="predicted"/>
<accession>A0ABM0UD10</accession>
<protein>
    <submittedName>
        <fullName evidence="4">Uncharacterized protein At4g22160-like</fullName>
    </submittedName>
</protein>
<reference evidence="4" key="2">
    <citation type="submission" date="2025-08" db="UniProtKB">
        <authorList>
            <consortium name="RefSeq"/>
        </authorList>
    </citation>
    <scope>IDENTIFICATION</scope>
    <source>
        <tissue evidence="4">Leaf</tissue>
    </source>
</reference>
<evidence type="ECO:0000313" key="3">
    <source>
        <dbReference type="Proteomes" id="UP000694864"/>
    </source>
</evidence>
<feature type="coiled-coil region" evidence="1">
    <location>
        <begin position="85"/>
        <end position="112"/>
    </location>
</feature>